<accession>A0AAV2RWR0</accession>
<dbReference type="Proteomes" id="UP001497623">
    <property type="component" value="Unassembled WGS sequence"/>
</dbReference>
<dbReference type="PROSITE" id="PS50157">
    <property type="entry name" value="ZINC_FINGER_C2H2_2"/>
    <property type="match status" value="1"/>
</dbReference>
<dbReference type="EMBL" id="CAXKWB010033043">
    <property type="protein sequence ID" value="CAL4142205.1"/>
    <property type="molecule type" value="Genomic_DNA"/>
</dbReference>
<evidence type="ECO:0000256" key="5">
    <source>
        <dbReference type="ARBA" id="ARBA00023242"/>
    </source>
</evidence>
<dbReference type="InterPro" id="IPR036236">
    <property type="entry name" value="Znf_C2H2_sf"/>
</dbReference>
<feature type="non-terminal residue" evidence="8">
    <location>
        <position position="121"/>
    </location>
</feature>
<dbReference type="FunFam" id="3.30.160.60:FF:000446">
    <property type="entry name" value="Zinc finger protein"/>
    <property type="match status" value="1"/>
</dbReference>
<protein>
    <recommendedName>
        <fullName evidence="7">C2H2-type domain-containing protein</fullName>
    </recommendedName>
</protein>
<evidence type="ECO:0000256" key="1">
    <source>
        <dbReference type="ARBA" id="ARBA00022723"/>
    </source>
</evidence>
<evidence type="ECO:0000256" key="3">
    <source>
        <dbReference type="ARBA" id="ARBA00022771"/>
    </source>
</evidence>
<dbReference type="SMART" id="SM00355">
    <property type="entry name" value="ZnF_C2H2"/>
    <property type="match status" value="1"/>
</dbReference>
<gene>
    <name evidence="8" type="ORF">MNOR_LOCUS29051</name>
</gene>
<dbReference type="GO" id="GO:0005634">
    <property type="term" value="C:nucleus"/>
    <property type="evidence" value="ECO:0007669"/>
    <property type="project" value="UniProtKB-ARBA"/>
</dbReference>
<dbReference type="PANTHER" id="PTHR23235:SF142">
    <property type="entry name" value="ZINC FINGER PROTEIN 384"/>
    <property type="match status" value="1"/>
</dbReference>
<dbReference type="GO" id="GO:0008270">
    <property type="term" value="F:zinc ion binding"/>
    <property type="evidence" value="ECO:0007669"/>
    <property type="project" value="UniProtKB-KW"/>
</dbReference>
<proteinExistence type="predicted"/>
<dbReference type="PANTHER" id="PTHR23235">
    <property type="entry name" value="KRUEPPEL-LIKE TRANSCRIPTION FACTOR"/>
    <property type="match status" value="1"/>
</dbReference>
<keyword evidence="3 6" id="KW-0863">Zinc-finger</keyword>
<keyword evidence="4" id="KW-0862">Zinc</keyword>
<dbReference type="AlphaFoldDB" id="A0AAV2RWR0"/>
<evidence type="ECO:0000313" key="9">
    <source>
        <dbReference type="Proteomes" id="UP001497623"/>
    </source>
</evidence>
<dbReference type="PROSITE" id="PS00028">
    <property type="entry name" value="ZINC_FINGER_C2H2_1"/>
    <property type="match status" value="1"/>
</dbReference>
<evidence type="ECO:0000313" key="8">
    <source>
        <dbReference type="EMBL" id="CAL4142205.1"/>
    </source>
</evidence>
<dbReference type="GO" id="GO:0000978">
    <property type="term" value="F:RNA polymerase II cis-regulatory region sequence-specific DNA binding"/>
    <property type="evidence" value="ECO:0007669"/>
    <property type="project" value="TreeGrafter"/>
</dbReference>
<reference evidence="8 9" key="1">
    <citation type="submission" date="2024-05" db="EMBL/GenBank/DDBJ databases">
        <authorList>
            <person name="Wallberg A."/>
        </authorList>
    </citation>
    <scope>NUCLEOTIDE SEQUENCE [LARGE SCALE GENOMIC DNA]</scope>
</reference>
<name>A0AAV2RWR0_MEGNR</name>
<organism evidence="8 9">
    <name type="scientific">Meganyctiphanes norvegica</name>
    <name type="common">Northern krill</name>
    <name type="synonym">Thysanopoda norvegica</name>
    <dbReference type="NCBI Taxonomy" id="48144"/>
    <lineage>
        <taxon>Eukaryota</taxon>
        <taxon>Metazoa</taxon>
        <taxon>Ecdysozoa</taxon>
        <taxon>Arthropoda</taxon>
        <taxon>Crustacea</taxon>
        <taxon>Multicrustacea</taxon>
        <taxon>Malacostraca</taxon>
        <taxon>Eumalacostraca</taxon>
        <taxon>Eucarida</taxon>
        <taxon>Euphausiacea</taxon>
        <taxon>Euphausiidae</taxon>
        <taxon>Meganyctiphanes</taxon>
    </lineage>
</organism>
<keyword evidence="5" id="KW-0539">Nucleus</keyword>
<dbReference type="SUPFAM" id="SSF57667">
    <property type="entry name" value="beta-beta-alpha zinc fingers"/>
    <property type="match status" value="1"/>
</dbReference>
<dbReference type="InterPro" id="IPR013087">
    <property type="entry name" value="Znf_C2H2_type"/>
</dbReference>
<evidence type="ECO:0000259" key="7">
    <source>
        <dbReference type="PROSITE" id="PS50157"/>
    </source>
</evidence>
<keyword evidence="2" id="KW-0677">Repeat</keyword>
<sequence>MKVILIFFLRKSVYIVSEINVREEIEVIEKFMKTQTVEMELKEEIEICEEPIYSAESYLVKHDKLVLIENQRRHTGAKPFRCSQCDKAFSTNGHLKTHQRTHTGVKPFQCSQCNKAFSRSG</sequence>
<keyword evidence="1" id="KW-0479">Metal-binding</keyword>
<evidence type="ECO:0000256" key="2">
    <source>
        <dbReference type="ARBA" id="ARBA00022737"/>
    </source>
</evidence>
<keyword evidence="9" id="KW-1185">Reference proteome</keyword>
<dbReference type="FunFam" id="3.30.160.60:FF:002343">
    <property type="entry name" value="Zinc finger protein 33A"/>
    <property type="match status" value="1"/>
</dbReference>
<comment type="caution">
    <text evidence="8">The sequence shown here is derived from an EMBL/GenBank/DDBJ whole genome shotgun (WGS) entry which is preliminary data.</text>
</comment>
<dbReference type="GO" id="GO:0000981">
    <property type="term" value="F:DNA-binding transcription factor activity, RNA polymerase II-specific"/>
    <property type="evidence" value="ECO:0007669"/>
    <property type="project" value="TreeGrafter"/>
</dbReference>
<feature type="domain" description="C2H2-type" evidence="7">
    <location>
        <begin position="80"/>
        <end position="107"/>
    </location>
</feature>
<evidence type="ECO:0000256" key="6">
    <source>
        <dbReference type="PROSITE-ProRule" id="PRU00042"/>
    </source>
</evidence>
<dbReference type="Pfam" id="PF00096">
    <property type="entry name" value="zf-C2H2"/>
    <property type="match status" value="1"/>
</dbReference>
<evidence type="ECO:0000256" key="4">
    <source>
        <dbReference type="ARBA" id="ARBA00022833"/>
    </source>
</evidence>
<dbReference type="Gene3D" id="3.30.160.60">
    <property type="entry name" value="Classic Zinc Finger"/>
    <property type="match status" value="2"/>
</dbReference>